<dbReference type="PANTHER" id="PTHR37316">
    <property type="entry name" value="TEICHOIC ACID GLYCEROL-PHOSPHATE PRIMASE"/>
    <property type="match status" value="1"/>
</dbReference>
<evidence type="ECO:0000256" key="3">
    <source>
        <dbReference type="ARBA" id="ARBA00022475"/>
    </source>
</evidence>
<evidence type="ECO:0000256" key="6">
    <source>
        <dbReference type="ARBA" id="ARBA00023136"/>
    </source>
</evidence>
<proteinExistence type="inferred from homology"/>
<comment type="caution">
    <text evidence="8">The sequence shown here is derived from an EMBL/GenBank/DDBJ whole genome shotgun (WGS) entry which is preliminary data.</text>
</comment>
<evidence type="ECO:0000313" key="8">
    <source>
        <dbReference type="EMBL" id="GGE54813.1"/>
    </source>
</evidence>
<dbReference type="EMBL" id="BMIR01000027">
    <property type="protein sequence ID" value="GGE54813.1"/>
    <property type="molecule type" value="Genomic_DNA"/>
</dbReference>
<sequence>MVVQYIKKIRNQLLRKSRVKLKQCINVYQNDEDLYISGLLSNTNYKVKELRFVSRFDNQVIKVNSAQQDSTFNFKVPVDIFPEFQNGAEQLYNLFLYVNVPKSIFSEAKGDKLEANAEKVIEDNGEKYLEYPIRLGRFENTKTSEFKLIEKNGLSCTLYITNKGNISFAINHELKPNIKLNLSYLHTKNHNIDFGGIVYSKNSKICAAELSIIGRESNIEIKSPISLEFSKEETQKKYGLNRYTYHVNLDLNDVFRNEQLNEDVYDVYLLIKLNDYEEIKRIRVGKPTFRGKYKTKGISAVRDNEILAVSPYYTIKHFNLSLQVDSFEPSAYFYLRKLMKWYWVFRPFYRQKDIWIIGERPYKAQDTGFHFFKYIREKHPNRRAYYVLKEDSPEIKNVKKYGNILVYKSKKHIKYTLMATKIVGSHHPDYLYPLRTNEFNKKVKAARVFLQHGVIGTKNTVHFYGKGSPSFDTDLFLVSSDYEKEIIVNDFGYDPSEVKVTGLSRFDALLANDVPLKRQLLIIPTWREWLVNENQFLESEYFESYTTLVHHPRLNQLAKSYNFDIVFCLHPNMQQFTNYFKDAPVRVISQGEVDVQLLLKESAMMITDYSSVAFDFSFLTKPIVYYQFDRGRFIGKRGSHLDLDNDLPGDIVYDVDHILDLVEKYAQTDFKMKKDNETRAAKFLKYRDLKSSERIYKEVSNAKRKINYKSLYNNERTRQLYKRFRKSRYYFPTMKRIYNIAKRILPVDNSLIVFESGVGKQYSDSPRYIYEEIVRRNLNYKIVWVCNKKVRFPNKKTKRIKRLSPYYYYYLSRAKIWVNNQNFPTYIIKRPQTTYLQTWHGTPLKKMLFDIEQVQGRSEDYVERVYNATKTWDYLISPSPFATQAFKSAFKYQGNILETGYPRNDIFYKEERHDIALRVKNRLNLPRDKKIIVYAPTFRDNQTSNKNKFLFDINMDLYQMKEQLGEEYIILLRMHVAISNKLKIEEELQDFAFNVSSYSDMQELLLIADILITDYSSVMFDFANTKKPILYYTYDLEIYRDQVRGFYLNFEQEAPGPFMKNTEDIIQNVLNIDSVNKAYHDKYKAFYNKYCLLEDGQASQRIVDKLFM</sequence>
<dbReference type="GO" id="GO:0019350">
    <property type="term" value="P:teichoic acid biosynthetic process"/>
    <property type="evidence" value="ECO:0007669"/>
    <property type="project" value="UniProtKB-KW"/>
</dbReference>
<dbReference type="Gene3D" id="3.40.50.11820">
    <property type="match status" value="1"/>
</dbReference>
<evidence type="ECO:0000313" key="9">
    <source>
        <dbReference type="Proteomes" id="UP000628775"/>
    </source>
</evidence>
<dbReference type="PANTHER" id="PTHR37316:SF3">
    <property type="entry name" value="TEICHOIC ACID GLYCEROL-PHOSPHATE TRANSFERASE"/>
    <property type="match status" value="1"/>
</dbReference>
<dbReference type="GO" id="GO:0005886">
    <property type="term" value="C:plasma membrane"/>
    <property type="evidence" value="ECO:0007669"/>
    <property type="project" value="UniProtKB-SubCell"/>
</dbReference>
<evidence type="ECO:0000259" key="7">
    <source>
        <dbReference type="Pfam" id="PF18674"/>
    </source>
</evidence>
<keyword evidence="4" id="KW-0808">Transferase</keyword>
<keyword evidence="6" id="KW-0472">Membrane</keyword>
<feature type="domain" description="TarS C-terminal" evidence="7">
    <location>
        <begin position="181"/>
        <end position="324"/>
    </location>
</feature>
<dbReference type="Gene3D" id="3.40.50.12580">
    <property type="match status" value="2"/>
</dbReference>
<dbReference type="Pfam" id="PF04464">
    <property type="entry name" value="Glyphos_transf"/>
    <property type="match status" value="2"/>
</dbReference>
<dbReference type="InterPro" id="IPR007554">
    <property type="entry name" value="Glycerophosphate_synth"/>
</dbReference>
<evidence type="ECO:0000256" key="1">
    <source>
        <dbReference type="ARBA" id="ARBA00004202"/>
    </source>
</evidence>
<accession>A0A8J3DZD1</accession>
<protein>
    <recommendedName>
        <fullName evidence="7">TarS C-terminal domain-containing protein</fullName>
    </recommendedName>
</protein>
<gene>
    <name evidence="8" type="ORF">GCM10011391_37240</name>
</gene>
<comment type="similarity">
    <text evidence="2">Belongs to the CDP-glycerol glycerophosphotransferase family.</text>
</comment>
<dbReference type="InterPro" id="IPR043149">
    <property type="entry name" value="TagF_N"/>
</dbReference>
<evidence type="ECO:0000256" key="5">
    <source>
        <dbReference type="ARBA" id="ARBA00022944"/>
    </source>
</evidence>
<dbReference type="GO" id="GO:0047355">
    <property type="term" value="F:CDP-glycerol glycerophosphotransferase activity"/>
    <property type="evidence" value="ECO:0007669"/>
    <property type="project" value="InterPro"/>
</dbReference>
<dbReference type="Pfam" id="PF18674">
    <property type="entry name" value="TarS_C1"/>
    <property type="match status" value="1"/>
</dbReference>
<keyword evidence="5" id="KW-0777">Teichoic acid biosynthesis</keyword>
<dbReference type="SUPFAM" id="SSF53756">
    <property type="entry name" value="UDP-Glycosyltransferase/glycogen phosphorylase"/>
    <property type="match status" value="2"/>
</dbReference>
<dbReference type="RefSeq" id="WP_188698375.1">
    <property type="nucleotide sequence ID" value="NZ_BMIR01000027.1"/>
</dbReference>
<dbReference type="InterPro" id="IPR043148">
    <property type="entry name" value="TagF_C"/>
</dbReference>
<dbReference type="Proteomes" id="UP000628775">
    <property type="component" value="Unassembled WGS sequence"/>
</dbReference>
<comment type="subcellular location">
    <subcellularLocation>
        <location evidence="1">Cell membrane</location>
        <topology evidence="1">Peripheral membrane protein</topology>
    </subcellularLocation>
</comment>
<evidence type="ECO:0000256" key="4">
    <source>
        <dbReference type="ARBA" id="ARBA00022679"/>
    </source>
</evidence>
<reference evidence="8" key="1">
    <citation type="journal article" date="2014" name="Int. J. Syst. Evol. Microbiol.">
        <title>Complete genome sequence of Corynebacterium casei LMG S-19264T (=DSM 44701T), isolated from a smear-ripened cheese.</title>
        <authorList>
            <consortium name="US DOE Joint Genome Institute (JGI-PGF)"/>
            <person name="Walter F."/>
            <person name="Albersmeier A."/>
            <person name="Kalinowski J."/>
            <person name="Ruckert C."/>
        </authorList>
    </citation>
    <scope>NUCLEOTIDE SEQUENCE</scope>
    <source>
        <strain evidence="8">CGMCC 1.15371</strain>
    </source>
</reference>
<name>A0A8J3DZD1_9BACL</name>
<evidence type="ECO:0000256" key="2">
    <source>
        <dbReference type="ARBA" id="ARBA00010488"/>
    </source>
</evidence>
<dbReference type="InterPro" id="IPR041038">
    <property type="entry name" value="TarS_C1"/>
</dbReference>
<keyword evidence="9" id="KW-1185">Reference proteome</keyword>
<dbReference type="InterPro" id="IPR051612">
    <property type="entry name" value="Teichoic_Acid_Biosynth"/>
</dbReference>
<organism evidence="8 9">
    <name type="scientific">Pullulanibacillus camelliae</name>
    <dbReference type="NCBI Taxonomy" id="1707096"/>
    <lineage>
        <taxon>Bacteria</taxon>
        <taxon>Bacillati</taxon>
        <taxon>Bacillota</taxon>
        <taxon>Bacilli</taxon>
        <taxon>Bacillales</taxon>
        <taxon>Sporolactobacillaceae</taxon>
        <taxon>Pullulanibacillus</taxon>
    </lineage>
</organism>
<reference evidence="8" key="2">
    <citation type="submission" date="2020-09" db="EMBL/GenBank/DDBJ databases">
        <authorList>
            <person name="Sun Q."/>
            <person name="Zhou Y."/>
        </authorList>
    </citation>
    <scope>NUCLEOTIDE SEQUENCE</scope>
    <source>
        <strain evidence="8">CGMCC 1.15371</strain>
    </source>
</reference>
<keyword evidence="3" id="KW-1003">Cell membrane</keyword>
<dbReference type="AlphaFoldDB" id="A0A8J3DZD1"/>